<gene>
    <name evidence="1" type="ORF">NCGR_LOCUS5602</name>
</gene>
<evidence type="ECO:0000313" key="1">
    <source>
        <dbReference type="EMBL" id="CAD6209396.1"/>
    </source>
</evidence>
<dbReference type="Proteomes" id="UP000604825">
    <property type="component" value="Unassembled WGS sequence"/>
</dbReference>
<dbReference type="InterPro" id="IPR012871">
    <property type="entry name" value="DUF1668_ORYSA"/>
</dbReference>
<dbReference type="SUPFAM" id="SSF50969">
    <property type="entry name" value="YVTN repeat-like/Quinoprotein amine dehydrogenase"/>
    <property type="match status" value="1"/>
</dbReference>
<sequence length="319" mass="36025">MGYFVFRFDVKRLFSVDDDDESRSRSRRRRPREVLPLSPSHVACFRRPLSFPMDLAASPGGDKIVAATTDGHIMVYDATRSQYTYDHDLRCWKPWTILLALSSSRRRDDDMSMLPLPVPPRLLFGDGDEVEVTSYFVAGGRVWLSVWCRCDGVKGTYSLDMAAPTKLGWRREGSWVLPLVGRAVYAPDLGLLFGFKRRQQALRAIDIKARPRPVIRQEWTKALLPSKDEGYSPKQDYLPFGGLAYLGGGRLCISWSSAYGDERMILALTAVEVTMTNKESTSNGGPPPPQPPELLLRKRRSRCYRLPPNSQKATVLPVL</sequence>
<name>A0A811MJM6_9POAL</name>
<dbReference type="PANTHER" id="PTHR33085">
    <property type="entry name" value="OS12G0113100 PROTEIN-RELATED"/>
    <property type="match status" value="1"/>
</dbReference>
<proteinExistence type="predicted"/>
<dbReference type="OrthoDB" id="685128at2759"/>
<comment type="caution">
    <text evidence="1">The sequence shown here is derived from an EMBL/GenBank/DDBJ whole genome shotgun (WGS) entry which is preliminary data.</text>
</comment>
<protein>
    <submittedName>
        <fullName evidence="1">Uncharacterized protein</fullName>
    </submittedName>
</protein>
<reference evidence="1" key="1">
    <citation type="submission" date="2020-10" db="EMBL/GenBank/DDBJ databases">
        <authorList>
            <person name="Han B."/>
            <person name="Lu T."/>
            <person name="Zhao Q."/>
            <person name="Huang X."/>
            <person name="Zhao Y."/>
        </authorList>
    </citation>
    <scope>NUCLEOTIDE SEQUENCE</scope>
</reference>
<keyword evidence="2" id="KW-1185">Reference proteome</keyword>
<dbReference type="AlphaFoldDB" id="A0A811MJM6"/>
<dbReference type="Pfam" id="PF07893">
    <property type="entry name" value="DUF1668"/>
    <property type="match status" value="1"/>
</dbReference>
<dbReference type="EMBL" id="CAJGYO010000002">
    <property type="protein sequence ID" value="CAD6209396.1"/>
    <property type="molecule type" value="Genomic_DNA"/>
</dbReference>
<dbReference type="InterPro" id="IPR011044">
    <property type="entry name" value="Quino_amine_DH_bsu"/>
</dbReference>
<organism evidence="1 2">
    <name type="scientific">Miscanthus lutarioriparius</name>
    <dbReference type="NCBI Taxonomy" id="422564"/>
    <lineage>
        <taxon>Eukaryota</taxon>
        <taxon>Viridiplantae</taxon>
        <taxon>Streptophyta</taxon>
        <taxon>Embryophyta</taxon>
        <taxon>Tracheophyta</taxon>
        <taxon>Spermatophyta</taxon>
        <taxon>Magnoliopsida</taxon>
        <taxon>Liliopsida</taxon>
        <taxon>Poales</taxon>
        <taxon>Poaceae</taxon>
        <taxon>PACMAD clade</taxon>
        <taxon>Panicoideae</taxon>
        <taxon>Andropogonodae</taxon>
        <taxon>Andropogoneae</taxon>
        <taxon>Saccharinae</taxon>
        <taxon>Miscanthus</taxon>
    </lineage>
</organism>
<dbReference type="PANTHER" id="PTHR33085:SF129">
    <property type="entry name" value="OS04G0426500 PROTEIN"/>
    <property type="match status" value="1"/>
</dbReference>
<evidence type="ECO:0000313" key="2">
    <source>
        <dbReference type="Proteomes" id="UP000604825"/>
    </source>
</evidence>
<accession>A0A811MJM6</accession>